<keyword evidence="1" id="KW-0732">Signal</keyword>
<organism evidence="2 3">
    <name type="scientific">Duganella callida</name>
    <dbReference type="NCBI Taxonomy" id="2561932"/>
    <lineage>
        <taxon>Bacteria</taxon>
        <taxon>Pseudomonadati</taxon>
        <taxon>Pseudomonadota</taxon>
        <taxon>Betaproteobacteria</taxon>
        <taxon>Burkholderiales</taxon>
        <taxon>Oxalobacteraceae</taxon>
        <taxon>Telluria group</taxon>
        <taxon>Duganella</taxon>
    </lineage>
</organism>
<feature type="signal peptide" evidence="1">
    <location>
        <begin position="1"/>
        <end position="23"/>
    </location>
</feature>
<dbReference type="Proteomes" id="UP000297729">
    <property type="component" value="Unassembled WGS sequence"/>
</dbReference>
<dbReference type="RefSeq" id="WP_135200166.1">
    <property type="nucleotide sequence ID" value="NZ_SPVG01000030.1"/>
</dbReference>
<comment type="caution">
    <text evidence="2">The sequence shown here is derived from an EMBL/GenBank/DDBJ whole genome shotgun (WGS) entry which is preliminary data.</text>
</comment>
<evidence type="ECO:0000313" key="2">
    <source>
        <dbReference type="EMBL" id="TFW29803.1"/>
    </source>
</evidence>
<feature type="chain" id="PRO_5021363700" evidence="1">
    <location>
        <begin position="24"/>
        <end position="600"/>
    </location>
</feature>
<evidence type="ECO:0000313" key="3">
    <source>
        <dbReference type="Proteomes" id="UP000297729"/>
    </source>
</evidence>
<dbReference type="EMBL" id="SPVG01000030">
    <property type="protein sequence ID" value="TFW29803.1"/>
    <property type="molecule type" value="Genomic_DNA"/>
</dbReference>
<dbReference type="OrthoDB" id="9772295at2"/>
<accession>A0A4Y9SYV1</accession>
<gene>
    <name evidence="2" type="ORF">E4L98_03395</name>
</gene>
<dbReference type="PANTHER" id="PTHR43737">
    <property type="entry name" value="BLL7424 PROTEIN"/>
    <property type="match status" value="1"/>
</dbReference>
<sequence length="600" mass="64443">MKLGNLRYALPLTSLLILSACGGGDGQNLSSSNDANTFVATAGLVVQGGAGASSSRVVQGGAAAAPTAAVAASPISPAEASRFLAQATFGPTEKSINDVAASGQAAWIEAQFALPRTSHLATMNALAPSLGGVANLTTNNFLESWWKQAVTGDDQLRQRVAYALSQIFVISTQQVAIYNFPRGVANYYDLLEKNAFGNFRDLLQDVATSPMMGLYLSHLRNQKESATRMPDENFAREIMQLMTIGLYEQKQDGTLLLQNGKPVETYSHADVMGLAKVFTGWCWGGPDASEARFYGTLKDANRETMPMQVYSAFHSTSEKRFLGKTIGSGTTAEADMKVALDTLFNNRNTGPFIARRLIERLVTSNPSPAYVSRVALTFADNGQGVRGDMKAVIRAIFLAPEARYANAPGVTASPKVREPVIRLTNWMRAFNVTSKSGRFLMFNTDNPVQQLAQTPMNSPSVFNFYRPGYVPPNSDLAAKNLSAPELQIATEPSVIGYVNFMRYAINSGTGGASGVPDLVPNYTAERALVSQPEALVDRVKLLLLNGNMSSSLRNQILSAVKSVQDPAVATNAADATVSRDSRVSLAIFLAMASPEYVVQK</sequence>
<protein>
    <submittedName>
        <fullName evidence="2">DUF1800 domain-containing protein</fullName>
    </submittedName>
</protein>
<dbReference type="Pfam" id="PF08811">
    <property type="entry name" value="DUF1800"/>
    <property type="match status" value="1"/>
</dbReference>
<evidence type="ECO:0000256" key="1">
    <source>
        <dbReference type="SAM" id="SignalP"/>
    </source>
</evidence>
<dbReference type="PROSITE" id="PS51257">
    <property type="entry name" value="PROKAR_LIPOPROTEIN"/>
    <property type="match status" value="1"/>
</dbReference>
<dbReference type="AlphaFoldDB" id="A0A4Y9SYV1"/>
<reference evidence="2 3" key="1">
    <citation type="submission" date="2019-03" db="EMBL/GenBank/DDBJ databases">
        <title>Draft Genome Sequence of Duganella callidus sp. nov., a Novel Duganella Species Isolated from Cultivated Soil.</title>
        <authorList>
            <person name="Raths R."/>
            <person name="Peta V."/>
            <person name="Bucking H."/>
        </authorList>
    </citation>
    <scope>NUCLEOTIDE SEQUENCE [LARGE SCALE GENOMIC DNA]</scope>
    <source>
        <strain evidence="2 3">DN04</strain>
    </source>
</reference>
<name>A0A4Y9SYV1_9BURK</name>
<dbReference type="InterPro" id="IPR014917">
    <property type="entry name" value="DUF1800"/>
</dbReference>
<keyword evidence="3" id="KW-1185">Reference proteome</keyword>
<dbReference type="PANTHER" id="PTHR43737:SF1">
    <property type="entry name" value="DUF1501 DOMAIN-CONTAINING PROTEIN"/>
    <property type="match status" value="1"/>
</dbReference>
<proteinExistence type="predicted"/>